<name>A0ABR4AL85_9LECA</name>
<protein>
    <recommendedName>
        <fullName evidence="4">Small integral membrane protein 19</fullName>
    </recommendedName>
</protein>
<evidence type="ECO:0000256" key="1">
    <source>
        <dbReference type="SAM" id="Phobius"/>
    </source>
</evidence>
<proteinExistence type="predicted"/>
<feature type="transmembrane region" description="Helical" evidence="1">
    <location>
        <begin position="24"/>
        <end position="46"/>
    </location>
</feature>
<keyword evidence="1" id="KW-0812">Transmembrane</keyword>
<evidence type="ECO:0008006" key="4">
    <source>
        <dbReference type="Google" id="ProtNLM"/>
    </source>
</evidence>
<dbReference type="Proteomes" id="UP001590951">
    <property type="component" value="Unassembled WGS sequence"/>
</dbReference>
<accession>A0ABR4AL85</accession>
<evidence type="ECO:0000313" key="3">
    <source>
        <dbReference type="Proteomes" id="UP001590951"/>
    </source>
</evidence>
<comment type="caution">
    <text evidence="2">The sequence shown here is derived from an EMBL/GenBank/DDBJ whole genome shotgun (WGS) entry which is preliminary data.</text>
</comment>
<keyword evidence="1" id="KW-1133">Transmembrane helix</keyword>
<evidence type="ECO:0000313" key="2">
    <source>
        <dbReference type="EMBL" id="KAL2045407.1"/>
    </source>
</evidence>
<reference evidence="2 3" key="1">
    <citation type="submission" date="2024-09" db="EMBL/GenBank/DDBJ databases">
        <title>Rethinking Asexuality: The Enigmatic Case of Functional Sexual Genes in Lepraria (Stereocaulaceae).</title>
        <authorList>
            <person name="Doellman M."/>
            <person name="Sun Y."/>
            <person name="Barcenas-Pena A."/>
            <person name="Lumbsch H.T."/>
            <person name="Grewe F."/>
        </authorList>
    </citation>
    <scope>NUCLEOTIDE SEQUENCE [LARGE SCALE GENOMIC DNA]</scope>
    <source>
        <strain evidence="2 3">Grewe 0041</strain>
    </source>
</reference>
<dbReference type="EMBL" id="JBHFEH010000146">
    <property type="protein sequence ID" value="KAL2045407.1"/>
    <property type="molecule type" value="Genomic_DNA"/>
</dbReference>
<keyword evidence="1" id="KW-0472">Membrane</keyword>
<keyword evidence="3" id="KW-1185">Reference proteome</keyword>
<gene>
    <name evidence="2" type="ORF">ABVK25_012119</name>
</gene>
<sequence length="121" mass="14130">MNITRDDAFSSPHTLESHEGIAQYYSTTTITLWIITLVTAAFIYSVKSKSNPFRDMDGIPIKRLKADTRYTRFAQSLQLSIDGKNLAQDEPYLIRNVRHWELVIHTPEQVREFYRKDGKDH</sequence>
<organism evidence="2 3">
    <name type="scientific">Lepraria finkii</name>
    <dbReference type="NCBI Taxonomy" id="1340010"/>
    <lineage>
        <taxon>Eukaryota</taxon>
        <taxon>Fungi</taxon>
        <taxon>Dikarya</taxon>
        <taxon>Ascomycota</taxon>
        <taxon>Pezizomycotina</taxon>
        <taxon>Lecanoromycetes</taxon>
        <taxon>OSLEUM clade</taxon>
        <taxon>Lecanoromycetidae</taxon>
        <taxon>Lecanorales</taxon>
        <taxon>Lecanorineae</taxon>
        <taxon>Stereocaulaceae</taxon>
        <taxon>Lepraria</taxon>
    </lineage>
</organism>